<dbReference type="EMBL" id="VFQX01000029">
    <property type="protein sequence ID" value="KAF0978704.1"/>
    <property type="molecule type" value="Genomic_DNA"/>
</dbReference>
<reference evidence="8 9" key="1">
    <citation type="journal article" date="2019" name="Sci. Rep.">
        <title>Nanopore sequencing improves the draft genome of the human pathogenic amoeba Naegleria fowleri.</title>
        <authorList>
            <person name="Liechti N."/>
            <person name="Schurch N."/>
            <person name="Bruggmann R."/>
            <person name="Wittwer M."/>
        </authorList>
    </citation>
    <scope>NUCLEOTIDE SEQUENCE [LARGE SCALE GENOMIC DNA]</scope>
    <source>
        <strain evidence="8 9">ATCC 30894</strain>
    </source>
</reference>
<sequence length="519" mass="59664">MLSTMKTVVHYRRVPSFHWIIIVFLVGMNAFLMLGDHSVIEAKRRSMDDLIFPKDFRFGVATAAYQIEGAYNEDGRGMSIWDIWSHIPGKIYMNQTGDVADDHYHKVKEDVELMKYLGVKNYRMSISWSRLIPTGLIKDGINQKGIDHYDKEINTLVNAGINVAVTLYHWDLPQHLQDLYGGWLNSKEVVEAFKDYADLCFAKFGDRVKDWITFNEPFVTSVLGYGNEGLAPGSSNSSTAPYLATHSQLLSHAVAVKVYRDKYQKHQNGRIGIALNSNFFYPLTNTQADYDACERALQFGFGWFADPVFFGDYPQVMKDFVEGGRLPQFTPEQKKLLKGSVDFIGLNHYTSNYIGNRDTPLPPVYQRTFNDDQRTIGSSYKNGVPIGPMADSDWLYVYAPGIRSILNWIQHRYQPKMIYVTENGVDVPNESEMPIPQALNDTFRQNYIHDYLAEVSKAVMQDGVNVKAYYVWSLMDNFEWANGYRCRFGIVYVDYKSPNLDRHIKNSAKYYSQIIRPYN</sequence>
<dbReference type="SUPFAM" id="SSF51445">
    <property type="entry name" value="(Trans)glycosidases"/>
    <property type="match status" value="1"/>
</dbReference>
<comment type="catalytic activity">
    <reaction evidence="1">
        <text>Hydrolysis of terminal, non-reducing beta-D-glucosyl residues with release of beta-D-glucose.</text>
        <dbReference type="EC" id="3.2.1.21"/>
    </reaction>
</comment>
<evidence type="ECO:0000313" key="8">
    <source>
        <dbReference type="EMBL" id="KAF0978704.1"/>
    </source>
</evidence>
<keyword evidence="7" id="KW-0472">Membrane</keyword>
<name>A0A6A5BWM0_NAEFO</name>
<evidence type="ECO:0000256" key="2">
    <source>
        <dbReference type="ARBA" id="ARBA00010838"/>
    </source>
</evidence>
<keyword evidence="7" id="KW-1133">Transmembrane helix</keyword>
<dbReference type="AlphaFoldDB" id="A0A6A5BWM0"/>
<evidence type="ECO:0000256" key="4">
    <source>
        <dbReference type="ARBA" id="ARBA00022801"/>
    </source>
</evidence>
<keyword evidence="7" id="KW-0812">Transmembrane</keyword>
<keyword evidence="5" id="KW-0326">Glycosidase</keyword>
<dbReference type="InterPro" id="IPR001360">
    <property type="entry name" value="Glyco_hydro_1"/>
</dbReference>
<evidence type="ECO:0000256" key="3">
    <source>
        <dbReference type="ARBA" id="ARBA00012744"/>
    </source>
</evidence>
<evidence type="ECO:0000256" key="6">
    <source>
        <dbReference type="RuleBase" id="RU003690"/>
    </source>
</evidence>
<evidence type="ECO:0000313" key="9">
    <source>
        <dbReference type="Proteomes" id="UP000444721"/>
    </source>
</evidence>
<evidence type="ECO:0000256" key="1">
    <source>
        <dbReference type="ARBA" id="ARBA00000448"/>
    </source>
</evidence>
<dbReference type="PANTHER" id="PTHR10353:SF36">
    <property type="entry name" value="LP05116P"/>
    <property type="match status" value="1"/>
</dbReference>
<dbReference type="PANTHER" id="PTHR10353">
    <property type="entry name" value="GLYCOSYL HYDROLASE"/>
    <property type="match status" value="1"/>
</dbReference>
<dbReference type="InterPro" id="IPR017853">
    <property type="entry name" value="GH"/>
</dbReference>
<evidence type="ECO:0000256" key="7">
    <source>
        <dbReference type="SAM" id="Phobius"/>
    </source>
</evidence>
<organism evidence="8 9">
    <name type="scientific">Naegleria fowleri</name>
    <name type="common">Brain eating amoeba</name>
    <dbReference type="NCBI Taxonomy" id="5763"/>
    <lineage>
        <taxon>Eukaryota</taxon>
        <taxon>Discoba</taxon>
        <taxon>Heterolobosea</taxon>
        <taxon>Tetramitia</taxon>
        <taxon>Eutetramitia</taxon>
        <taxon>Vahlkampfiidae</taxon>
        <taxon>Naegleria</taxon>
    </lineage>
</organism>
<keyword evidence="4" id="KW-0378">Hydrolase</keyword>
<comment type="caution">
    <text evidence="8">The sequence shown here is derived from an EMBL/GenBank/DDBJ whole genome shotgun (WGS) entry which is preliminary data.</text>
</comment>
<dbReference type="GO" id="GO:0016052">
    <property type="term" value="P:carbohydrate catabolic process"/>
    <property type="evidence" value="ECO:0007669"/>
    <property type="project" value="UniProtKB-ARBA"/>
</dbReference>
<comment type="similarity">
    <text evidence="2 6">Belongs to the glycosyl hydrolase 1 family.</text>
</comment>
<dbReference type="PRINTS" id="PR00131">
    <property type="entry name" value="GLHYDRLASE1"/>
</dbReference>
<proteinExistence type="inferred from homology"/>
<gene>
    <name evidence="8" type="ORF">FDP41_002524</name>
</gene>
<dbReference type="InterPro" id="IPR033132">
    <property type="entry name" value="GH_1_N_CS"/>
</dbReference>
<protein>
    <recommendedName>
        <fullName evidence="3">beta-glucosidase</fullName>
        <ecNumber evidence="3">3.2.1.21</ecNumber>
    </recommendedName>
</protein>
<dbReference type="VEuPathDB" id="AmoebaDB:FDP41_002524"/>
<dbReference type="RefSeq" id="XP_044563417.1">
    <property type="nucleotide sequence ID" value="XM_044705728.1"/>
</dbReference>
<dbReference type="Gene3D" id="3.20.20.80">
    <property type="entry name" value="Glycosidases"/>
    <property type="match status" value="1"/>
</dbReference>
<dbReference type="VEuPathDB" id="AmoebaDB:NfTy_041070"/>
<dbReference type="VEuPathDB" id="AmoebaDB:NF0074840"/>
<evidence type="ECO:0000256" key="5">
    <source>
        <dbReference type="ARBA" id="ARBA00023295"/>
    </source>
</evidence>
<dbReference type="EC" id="3.2.1.21" evidence="3"/>
<dbReference type="PROSITE" id="PS00653">
    <property type="entry name" value="GLYCOSYL_HYDROL_F1_2"/>
    <property type="match status" value="1"/>
</dbReference>
<feature type="transmembrane region" description="Helical" evidence="7">
    <location>
        <begin position="16"/>
        <end position="35"/>
    </location>
</feature>
<dbReference type="OMA" id="VWLKVYP"/>
<dbReference type="OrthoDB" id="65569at2759"/>
<keyword evidence="9" id="KW-1185">Reference proteome</keyword>
<dbReference type="Proteomes" id="UP000444721">
    <property type="component" value="Unassembled WGS sequence"/>
</dbReference>
<accession>A0A6A5BWM0</accession>
<dbReference type="GO" id="GO:0008422">
    <property type="term" value="F:beta-glucosidase activity"/>
    <property type="evidence" value="ECO:0007669"/>
    <property type="project" value="UniProtKB-EC"/>
</dbReference>
<dbReference type="Pfam" id="PF00232">
    <property type="entry name" value="Glyco_hydro_1"/>
    <property type="match status" value="1"/>
</dbReference>
<dbReference type="GeneID" id="68109742"/>
<dbReference type="FunFam" id="3.20.20.80:FF:000011">
    <property type="entry name" value="Cytosolic beta-glucosidase"/>
    <property type="match status" value="1"/>
</dbReference>